<dbReference type="InterPro" id="IPR008509">
    <property type="entry name" value="MOT2/MFSD5"/>
</dbReference>
<feature type="transmembrane region" description="Helical" evidence="1">
    <location>
        <begin position="301"/>
        <end position="321"/>
    </location>
</feature>
<keyword evidence="3" id="KW-1185">Reference proteome</keyword>
<dbReference type="Proteomes" id="UP001162972">
    <property type="component" value="Chromosome 7"/>
</dbReference>
<feature type="transmembrane region" description="Helical" evidence="1">
    <location>
        <begin position="58"/>
        <end position="76"/>
    </location>
</feature>
<reference evidence="2 3" key="1">
    <citation type="journal article" date="2023" name="Int. J. Mol. Sci.">
        <title>De Novo Assembly and Annotation of 11 Diverse Shrub Willow (Salix) Genomes Reveals Novel Gene Organization in Sex-Linked Regions.</title>
        <authorList>
            <person name="Hyden B."/>
            <person name="Feng K."/>
            <person name="Yates T.B."/>
            <person name="Jawdy S."/>
            <person name="Cereghino C."/>
            <person name="Smart L.B."/>
            <person name="Muchero W."/>
        </authorList>
    </citation>
    <scope>NUCLEOTIDE SEQUENCE [LARGE SCALE GENOMIC DNA]</scope>
    <source>
        <tissue evidence="2">Shoot tip</tissue>
    </source>
</reference>
<gene>
    <name evidence="2" type="ORF">OIU84_029826</name>
</gene>
<dbReference type="GO" id="GO:0016020">
    <property type="term" value="C:membrane"/>
    <property type="evidence" value="ECO:0007669"/>
    <property type="project" value="InterPro"/>
</dbReference>
<dbReference type="InterPro" id="IPR036259">
    <property type="entry name" value="MFS_trans_sf"/>
</dbReference>
<feature type="transmembrane region" description="Helical" evidence="1">
    <location>
        <begin position="357"/>
        <end position="378"/>
    </location>
</feature>
<keyword evidence="1" id="KW-0812">Transmembrane</keyword>
<evidence type="ECO:0000256" key="1">
    <source>
        <dbReference type="SAM" id="Phobius"/>
    </source>
</evidence>
<feature type="transmembrane region" description="Helical" evidence="1">
    <location>
        <begin position="122"/>
        <end position="141"/>
    </location>
</feature>
<dbReference type="EMBL" id="JAPFFJ010000009">
    <property type="protein sequence ID" value="KAJ6419783.1"/>
    <property type="molecule type" value="Genomic_DNA"/>
</dbReference>
<feature type="transmembrane region" description="Helical" evidence="1">
    <location>
        <begin position="217"/>
        <end position="235"/>
    </location>
</feature>
<dbReference type="GO" id="GO:0015098">
    <property type="term" value="F:molybdate ion transmembrane transporter activity"/>
    <property type="evidence" value="ECO:0007669"/>
    <property type="project" value="InterPro"/>
</dbReference>
<accession>A0AAD6KA42</accession>
<dbReference type="Pfam" id="PF05631">
    <property type="entry name" value="MFS_5"/>
    <property type="match status" value="1"/>
</dbReference>
<dbReference type="SUPFAM" id="SSF103473">
    <property type="entry name" value="MFS general substrate transporter"/>
    <property type="match status" value="1"/>
</dbReference>
<feature type="transmembrane region" description="Helical" evidence="1">
    <location>
        <begin position="333"/>
        <end position="351"/>
    </location>
</feature>
<feature type="transmembrane region" description="Helical" evidence="1">
    <location>
        <begin position="147"/>
        <end position="171"/>
    </location>
</feature>
<dbReference type="PANTHER" id="PTHR23516">
    <property type="entry name" value="SAM (S-ADENOSYL METHIONINE) TRANSPORTER"/>
    <property type="match status" value="1"/>
</dbReference>
<feature type="transmembrane region" description="Helical" evidence="1">
    <location>
        <begin position="265"/>
        <end position="286"/>
    </location>
</feature>
<keyword evidence="1" id="KW-0472">Membrane</keyword>
<dbReference type="AlphaFoldDB" id="A0AAD6KA42"/>
<evidence type="ECO:0000313" key="3">
    <source>
        <dbReference type="Proteomes" id="UP001162972"/>
    </source>
</evidence>
<evidence type="ECO:0008006" key="4">
    <source>
        <dbReference type="Google" id="ProtNLM"/>
    </source>
</evidence>
<feature type="transmembrane region" description="Helical" evidence="1">
    <location>
        <begin position="91"/>
        <end position="113"/>
    </location>
</feature>
<feature type="transmembrane region" description="Helical" evidence="1">
    <location>
        <begin position="183"/>
        <end position="205"/>
    </location>
</feature>
<keyword evidence="1" id="KW-1133">Transmembrane helix</keyword>
<dbReference type="Gene3D" id="1.20.1250.20">
    <property type="entry name" value="MFS general substrate transporter like domains"/>
    <property type="match status" value="1"/>
</dbReference>
<organism evidence="2 3">
    <name type="scientific">Salix udensis</name>
    <dbReference type="NCBI Taxonomy" id="889485"/>
    <lineage>
        <taxon>Eukaryota</taxon>
        <taxon>Viridiplantae</taxon>
        <taxon>Streptophyta</taxon>
        <taxon>Embryophyta</taxon>
        <taxon>Tracheophyta</taxon>
        <taxon>Spermatophyta</taxon>
        <taxon>Magnoliopsida</taxon>
        <taxon>eudicotyledons</taxon>
        <taxon>Gunneridae</taxon>
        <taxon>Pentapetalae</taxon>
        <taxon>rosids</taxon>
        <taxon>fabids</taxon>
        <taxon>Malpighiales</taxon>
        <taxon>Salicaceae</taxon>
        <taxon>Saliceae</taxon>
        <taxon>Salix</taxon>
    </lineage>
</organism>
<dbReference type="PANTHER" id="PTHR23516:SF2">
    <property type="entry name" value="MOLYBDATE-ANION TRANSPORTER"/>
    <property type="match status" value="1"/>
</dbReference>
<protein>
    <recommendedName>
        <fullName evidence="4">Molybdate-anion transporter</fullName>
    </recommendedName>
</protein>
<sequence>MKISAKVCCRGHQGKEISQKQAELEIGTLYLDLLLEKGREEKGKLDREISRSPTSHRYFLFLYSLASAMEGVWSVFGDFEFVYSGTSKEQILFSLILGFGSSLLLAPLLAFLFDSIGGHNKACLVFCILHLFVGIWKRIVPQSHPCVWFLTLSLSLATGIFSFAFEAWIVLENEDQGYRLRALTNTFWLMTFIESASLIGSQVLVNWLLASDVDTGIASSSTATIFIAIIGIFCVTKGWKQTPHSAPVKDRRWMSYINIFSDKRILLLGFAHACLQFSIAIFWILWAPTLVADGREVHLGLIYPCLMGARMLGSTVCPWLFCGSSSLRIEDCLVYAFTVMGLALSIVAYDYQEIGVLVSLFCLFHAGVGLIIPSLARLRTIHVPNELRGGMISLSLAPCKCSYSVFADTKRLLPEHREFNNGGTCCSWAFHGIWFHAFAEAFGKAAVWKLAQSDLFCSQDKIEVNIKRQPGISAATSA</sequence>
<name>A0AAD6KA42_9ROSI</name>
<proteinExistence type="predicted"/>
<comment type="caution">
    <text evidence="2">The sequence shown here is derived from an EMBL/GenBank/DDBJ whole genome shotgun (WGS) entry which is preliminary data.</text>
</comment>
<evidence type="ECO:0000313" key="2">
    <source>
        <dbReference type="EMBL" id="KAJ6419783.1"/>
    </source>
</evidence>